<dbReference type="GO" id="GO:0005829">
    <property type="term" value="C:cytosol"/>
    <property type="evidence" value="ECO:0007669"/>
    <property type="project" value="TreeGrafter"/>
</dbReference>
<dbReference type="Proteomes" id="UP001304895">
    <property type="component" value="Unassembled WGS sequence"/>
</dbReference>
<dbReference type="SUPFAM" id="SSF63380">
    <property type="entry name" value="Riboflavin synthase domain-like"/>
    <property type="match status" value="1"/>
</dbReference>
<dbReference type="InterPro" id="IPR001433">
    <property type="entry name" value="OxRdtase_FAD/NAD-bd"/>
</dbReference>
<keyword evidence="5" id="KW-0560">Oxidoreductase</keyword>
<dbReference type="InterPro" id="IPR017927">
    <property type="entry name" value="FAD-bd_FR_type"/>
</dbReference>
<dbReference type="AlphaFoldDB" id="A0AAN6UST1"/>
<dbReference type="InterPro" id="IPR001709">
    <property type="entry name" value="Flavoprot_Pyr_Nucl_cyt_Rdtase"/>
</dbReference>
<keyword evidence="3" id="KW-0285">Flavoprotein</keyword>
<evidence type="ECO:0000259" key="7">
    <source>
        <dbReference type="PROSITE" id="PS51384"/>
    </source>
</evidence>
<dbReference type="Pfam" id="PF00175">
    <property type="entry name" value="NAD_binding_1"/>
    <property type="match status" value="1"/>
</dbReference>
<dbReference type="GO" id="GO:0050667">
    <property type="term" value="P:homocysteine metabolic process"/>
    <property type="evidence" value="ECO:0007669"/>
    <property type="project" value="TreeGrafter"/>
</dbReference>
<dbReference type="InterPro" id="IPR003097">
    <property type="entry name" value="CysJ-like_FAD-binding"/>
</dbReference>
<dbReference type="GO" id="GO:0010181">
    <property type="term" value="F:FMN binding"/>
    <property type="evidence" value="ECO:0007669"/>
    <property type="project" value="TreeGrafter"/>
</dbReference>
<dbReference type="SUPFAM" id="SSF52343">
    <property type="entry name" value="Ferredoxin reductase-like, C-terminal NADP-linked domain"/>
    <property type="match status" value="1"/>
</dbReference>
<dbReference type="Gene3D" id="2.40.30.10">
    <property type="entry name" value="Translation factors"/>
    <property type="match status" value="1"/>
</dbReference>
<proteinExistence type="inferred from homology"/>
<gene>
    <name evidence="8" type="ORF">BT67DRAFT_437897</name>
</gene>
<dbReference type="FunFam" id="3.40.50.80:FF:000027">
    <property type="entry name" value="FAD binding domain protein"/>
    <property type="match status" value="1"/>
</dbReference>
<evidence type="ECO:0000256" key="2">
    <source>
        <dbReference type="ARBA" id="ARBA00006105"/>
    </source>
</evidence>
<feature type="region of interest" description="Disordered" evidence="6">
    <location>
        <begin position="1"/>
        <end position="54"/>
    </location>
</feature>
<evidence type="ECO:0000313" key="9">
    <source>
        <dbReference type="Proteomes" id="UP001304895"/>
    </source>
</evidence>
<name>A0AAN6UST1_9PEZI</name>
<dbReference type="PANTHER" id="PTHR19384">
    <property type="entry name" value="NITRIC OXIDE SYNTHASE-RELATED"/>
    <property type="match status" value="1"/>
</dbReference>
<keyword evidence="9" id="KW-1185">Reference proteome</keyword>
<dbReference type="Gene3D" id="1.20.990.10">
    <property type="entry name" value="NADPH-cytochrome p450 Reductase, Chain A, domain 3"/>
    <property type="match status" value="1"/>
</dbReference>
<dbReference type="EMBL" id="MU853401">
    <property type="protein sequence ID" value="KAK4138572.1"/>
    <property type="molecule type" value="Genomic_DNA"/>
</dbReference>
<organism evidence="8 9">
    <name type="scientific">Trichocladium antarcticum</name>
    <dbReference type="NCBI Taxonomy" id="1450529"/>
    <lineage>
        <taxon>Eukaryota</taxon>
        <taxon>Fungi</taxon>
        <taxon>Dikarya</taxon>
        <taxon>Ascomycota</taxon>
        <taxon>Pezizomycotina</taxon>
        <taxon>Sordariomycetes</taxon>
        <taxon>Sordariomycetidae</taxon>
        <taxon>Sordariales</taxon>
        <taxon>Chaetomiaceae</taxon>
        <taxon>Trichocladium</taxon>
    </lineage>
</organism>
<dbReference type="PROSITE" id="PS51384">
    <property type="entry name" value="FAD_FR"/>
    <property type="match status" value="1"/>
</dbReference>
<dbReference type="Pfam" id="PF00667">
    <property type="entry name" value="FAD_binding_1"/>
    <property type="match status" value="1"/>
</dbReference>
<evidence type="ECO:0000256" key="5">
    <source>
        <dbReference type="ARBA" id="ARBA00023002"/>
    </source>
</evidence>
<feature type="domain" description="FAD-binding FR-type" evidence="7">
    <location>
        <begin position="196"/>
        <end position="469"/>
    </location>
</feature>
<evidence type="ECO:0000256" key="6">
    <source>
        <dbReference type="SAM" id="MobiDB-lite"/>
    </source>
</evidence>
<dbReference type="InterPro" id="IPR017938">
    <property type="entry name" value="Riboflavin_synthase-like_b-brl"/>
</dbReference>
<dbReference type="FunFam" id="1.20.990.10:FF:000007">
    <property type="entry name" value="Methionine synthase reductase"/>
    <property type="match status" value="1"/>
</dbReference>
<evidence type="ECO:0000256" key="3">
    <source>
        <dbReference type="ARBA" id="ARBA00022630"/>
    </source>
</evidence>
<dbReference type="InterPro" id="IPR039261">
    <property type="entry name" value="FNR_nucleotide-bd"/>
</dbReference>
<sequence>MATQVDLLLAKQSAASIPEEPNPGPSAAPSLTYSDSSDEHDLEEPRQPELRRRRASTRLIAQSPADVQRITGETTTQLIKRCCGGGCCLGLGGKGAKKDGVELEHVDFPDNDAYRSLNLKIGQIPSTLNGVCDIPEQTVFLQPLRRPSSVPSPSGSSVDGAPLGVAQVQNKLHSLSLEDLDTRIQPPSFVQPHPPHHVFPARIHNTRELTGQGAEKRTFHFDLDVTNYPEGEDVDFKVGGAIGVSAPNEVQMVEELLDLLLVPRFLRDKPVLLRTTRGRWPTVWGDDQARELVTTRRDLLTWCSDIQSYPPTKQLLRVFAEHATDANERKILLFLCSAEGQGVFCDLRTGPHVSLVQLLHAFPSAKPPLDLVLANLQPLMPRFYSLSNDPHEAVLTRDGKQRRLIEIAVTVHETPDWRAGSRPGVGSGFFQRQALALLAAQRRGAPDADLYIPMFKGLMANPLAKEFVSDGPMLLIGAGVGIAPFRGFVQRRLKTANCANKVWVLQGIRDSLVDELYSGEWGVHEDEVKKVVQSRRGEGRYVQEEVAAQADLVWYIINAVDGRVFVCGSSKGMGEGVEKALVEVAMDKGSLQRDEAQQFWDLKKLAGQYIAETW</sequence>
<dbReference type="InterPro" id="IPR023173">
    <property type="entry name" value="NADPH_Cyt_P450_Rdtase_alpha"/>
</dbReference>
<keyword evidence="4" id="KW-0274">FAD</keyword>
<dbReference type="Gene3D" id="3.40.50.80">
    <property type="entry name" value="Nucleotide-binding domain of ferredoxin-NADP reductase (FNR) module"/>
    <property type="match status" value="1"/>
</dbReference>
<dbReference type="PRINTS" id="PR00371">
    <property type="entry name" value="FPNCR"/>
</dbReference>
<accession>A0AAN6UST1</accession>
<reference evidence="8" key="2">
    <citation type="submission" date="2023-05" db="EMBL/GenBank/DDBJ databases">
        <authorList>
            <consortium name="Lawrence Berkeley National Laboratory"/>
            <person name="Steindorff A."/>
            <person name="Hensen N."/>
            <person name="Bonometti L."/>
            <person name="Westerberg I."/>
            <person name="Brannstrom I.O."/>
            <person name="Guillou S."/>
            <person name="Cros-Aarteil S."/>
            <person name="Calhoun S."/>
            <person name="Haridas S."/>
            <person name="Kuo A."/>
            <person name="Mondo S."/>
            <person name="Pangilinan J."/>
            <person name="Riley R."/>
            <person name="Labutti K."/>
            <person name="Andreopoulos B."/>
            <person name="Lipzen A."/>
            <person name="Chen C."/>
            <person name="Yanf M."/>
            <person name="Daum C."/>
            <person name="Ng V."/>
            <person name="Clum A."/>
            <person name="Ohm R."/>
            <person name="Martin F."/>
            <person name="Silar P."/>
            <person name="Natvig D."/>
            <person name="Lalanne C."/>
            <person name="Gautier V."/>
            <person name="Ament-Velasquez S.L."/>
            <person name="Kruys A."/>
            <person name="Hutchinson M.I."/>
            <person name="Powell A.J."/>
            <person name="Barry K."/>
            <person name="Miller A.N."/>
            <person name="Grigoriev I.V."/>
            <person name="Debuchy R."/>
            <person name="Gladieux P."/>
            <person name="Thoren M.H."/>
            <person name="Johannesson H."/>
        </authorList>
    </citation>
    <scope>NUCLEOTIDE SEQUENCE</scope>
    <source>
        <strain evidence="8">CBS 123565</strain>
    </source>
</reference>
<comment type="similarity">
    <text evidence="2">Belongs to the flavoprotein pyridine nucleotide cytochrome reductase family.</text>
</comment>
<dbReference type="GO" id="GO:0050660">
    <property type="term" value="F:flavin adenine dinucleotide binding"/>
    <property type="evidence" value="ECO:0007669"/>
    <property type="project" value="TreeGrafter"/>
</dbReference>
<evidence type="ECO:0000256" key="4">
    <source>
        <dbReference type="ARBA" id="ARBA00022827"/>
    </source>
</evidence>
<evidence type="ECO:0000256" key="1">
    <source>
        <dbReference type="ARBA" id="ARBA00001974"/>
    </source>
</evidence>
<dbReference type="PANTHER" id="PTHR19384:SF84">
    <property type="entry name" value="METHIONINE SYNTHASE REDUCTASE"/>
    <property type="match status" value="1"/>
</dbReference>
<reference evidence="8" key="1">
    <citation type="journal article" date="2023" name="Mol. Phylogenet. Evol.">
        <title>Genome-scale phylogeny and comparative genomics of the fungal order Sordariales.</title>
        <authorList>
            <person name="Hensen N."/>
            <person name="Bonometti L."/>
            <person name="Westerberg I."/>
            <person name="Brannstrom I.O."/>
            <person name="Guillou S."/>
            <person name="Cros-Aarteil S."/>
            <person name="Calhoun S."/>
            <person name="Haridas S."/>
            <person name="Kuo A."/>
            <person name="Mondo S."/>
            <person name="Pangilinan J."/>
            <person name="Riley R."/>
            <person name="LaButti K."/>
            <person name="Andreopoulos B."/>
            <person name="Lipzen A."/>
            <person name="Chen C."/>
            <person name="Yan M."/>
            <person name="Daum C."/>
            <person name="Ng V."/>
            <person name="Clum A."/>
            <person name="Steindorff A."/>
            <person name="Ohm R.A."/>
            <person name="Martin F."/>
            <person name="Silar P."/>
            <person name="Natvig D.O."/>
            <person name="Lalanne C."/>
            <person name="Gautier V."/>
            <person name="Ament-Velasquez S.L."/>
            <person name="Kruys A."/>
            <person name="Hutchinson M.I."/>
            <person name="Powell A.J."/>
            <person name="Barry K."/>
            <person name="Miller A.N."/>
            <person name="Grigoriev I.V."/>
            <person name="Debuchy R."/>
            <person name="Gladieux P."/>
            <person name="Hiltunen Thoren M."/>
            <person name="Johannesson H."/>
        </authorList>
    </citation>
    <scope>NUCLEOTIDE SEQUENCE</scope>
    <source>
        <strain evidence="8">CBS 123565</strain>
    </source>
</reference>
<protein>
    <submittedName>
        <fullName evidence="8">Flavoprotein pyridine nucleotide cytochrome reductase-like protein</fullName>
    </submittedName>
</protein>
<feature type="compositionally biased region" description="Basic and acidic residues" evidence="6">
    <location>
        <begin position="37"/>
        <end position="50"/>
    </location>
</feature>
<comment type="cofactor">
    <cofactor evidence="1">
        <name>FAD</name>
        <dbReference type="ChEBI" id="CHEBI:57692"/>
    </cofactor>
</comment>
<dbReference type="GO" id="GO:0009086">
    <property type="term" value="P:methionine biosynthetic process"/>
    <property type="evidence" value="ECO:0007669"/>
    <property type="project" value="TreeGrafter"/>
</dbReference>
<dbReference type="GO" id="GO:0030586">
    <property type="term" value="F:[methionine synthase] reductase (NADPH) activity"/>
    <property type="evidence" value="ECO:0007669"/>
    <property type="project" value="TreeGrafter"/>
</dbReference>
<evidence type="ECO:0000313" key="8">
    <source>
        <dbReference type="EMBL" id="KAK4138572.1"/>
    </source>
</evidence>
<comment type="caution">
    <text evidence="8">The sequence shown here is derived from an EMBL/GenBank/DDBJ whole genome shotgun (WGS) entry which is preliminary data.</text>
</comment>